<dbReference type="HOGENOM" id="CLU_169566_0_0_6"/>
<dbReference type="OMA" id="RTNFAIQ"/>
<dbReference type="InterPro" id="IPR002701">
    <property type="entry name" value="CM_II_prokaryot"/>
</dbReference>
<keyword evidence="2" id="KW-0732">Signal</keyword>
<dbReference type="InterPro" id="IPR036263">
    <property type="entry name" value="Chorismate_II_sf"/>
</dbReference>
<accession>A0A0B3VV80</accession>
<name>A0A0B3VV80_FRATU</name>
<dbReference type="KEGG" id="ftc:DA46_1376"/>
<dbReference type="PROSITE" id="PS51168">
    <property type="entry name" value="CHORISMATE_MUT_2"/>
    <property type="match status" value="1"/>
</dbReference>
<evidence type="ECO:0000256" key="1">
    <source>
        <dbReference type="ARBA" id="ARBA00012404"/>
    </source>
</evidence>
<feature type="signal peptide" evidence="2">
    <location>
        <begin position="1"/>
        <end position="21"/>
    </location>
</feature>
<dbReference type="SMART" id="SM00830">
    <property type="entry name" value="CM_2"/>
    <property type="match status" value="1"/>
</dbReference>
<gene>
    <name evidence="5" type="ORF">FWI86_08370</name>
    <name evidence="4" type="ORF">FWJ04_08075</name>
</gene>
<evidence type="ECO:0000256" key="2">
    <source>
        <dbReference type="SAM" id="SignalP"/>
    </source>
</evidence>
<reference evidence="4" key="1">
    <citation type="submission" date="2019-08" db="EMBL/GenBank/DDBJ databases">
        <authorList>
            <person name="Busch A."/>
        </authorList>
    </citation>
    <scope>NUCLEOTIDE SEQUENCE</scope>
    <source>
        <strain evidence="5">15T0085</strain>
        <strain evidence="4">17T1429</strain>
    </source>
</reference>
<comment type="caution">
    <text evidence="4">The sequence shown here is derived from an EMBL/GenBank/DDBJ whole genome shotgun (WGS) entry which is preliminary data.</text>
</comment>
<protein>
    <recommendedName>
        <fullName evidence="1">chorismate mutase</fullName>
        <ecNumber evidence="1">5.4.99.5</ecNumber>
    </recommendedName>
</protein>
<evidence type="ECO:0000313" key="5">
    <source>
        <dbReference type="EMBL" id="NDS68988.1"/>
    </source>
</evidence>
<evidence type="ECO:0000259" key="3">
    <source>
        <dbReference type="PROSITE" id="PS51168"/>
    </source>
</evidence>
<sequence length="115" mass="13313">MKKYLIMALCLAFYSSSFAMAQNNVAKPSVENYKTKIMNIDQQIIQLIAERRGWRDKMLKLEKKQNLPSYDPFKDQSLANTRTSFAIQYDVSPKLVAEVFDILNNKNLQPADQSF</sequence>
<proteinExistence type="predicted"/>
<evidence type="ECO:0000313" key="4">
    <source>
        <dbReference type="EMBL" id="NDR89535.1"/>
    </source>
</evidence>
<dbReference type="AlphaFoldDB" id="A0A0B3VV80"/>
<dbReference type="KEGG" id="ftv:CH67_1772"/>
<dbReference type="KEGG" id="ftz:CH68_1502"/>
<dbReference type="Pfam" id="PF01817">
    <property type="entry name" value="CM_2"/>
    <property type="match status" value="1"/>
</dbReference>
<dbReference type="RefSeq" id="WP_003016620.1">
    <property type="nucleotide sequence ID" value="NZ_CP009693.1"/>
</dbReference>
<dbReference type="Gene3D" id="1.20.59.10">
    <property type="entry name" value="Chorismate mutase"/>
    <property type="match status" value="1"/>
</dbReference>
<reference evidence="4" key="2">
    <citation type="submission" date="2020-02" db="EMBL/GenBank/DDBJ databases">
        <title>Using affinity propagation clustering for identifying bacterial clades and subclades with whole-genome sequences of Francisella tularensis.</title>
        <authorList>
            <person name="Homeier-Bachmann T."/>
            <person name="Abdel-Glil M.Y."/>
            <person name="Hackbart A."/>
            <person name="Hotzel H."/>
            <person name="Tomaso H."/>
        </authorList>
    </citation>
    <scope>NUCLEOTIDE SEQUENCE</scope>
    <source>
        <strain evidence="5">15T0085</strain>
        <strain evidence="4">17T1429</strain>
    </source>
</reference>
<dbReference type="InterPro" id="IPR036979">
    <property type="entry name" value="CM_dom_sf"/>
</dbReference>
<dbReference type="GO" id="GO:0046417">
    <property type="term" value="P:chorismate metabolic process"/>
    <property type="evidence" value="ECO:0007669"/>
    <property type="project" value="InterPro"/>
</dbReference>
<dbReference type="EC" id="5.4.99.5" evidence="1"/>
<dbReference type="eggNOG" id="COG1605">
    <property type="taxonomic scope" value="Bacteria"/>
</dbReference>
<feature type="domain" description="Chorismate mutase" evidence="3">
    <location>
        <begin position="24"/>
        <end position="115"/>
    </location>
</feature>
<organism evidence="4">
    <name type="scientific">Francisella tularensis subsp. holarctica</name>
    <dbReference type="NCBI Taxonomy" id="119857"/>
    <lineage>
        <taxon>Bacteria</taxon>
        <taxon>Pseudomonadati</taxon>
        <taxon>Pseudomonadota</taxon>
        <taxon>Gammaproteobacteria</taxon>
        <taxon>Thiotrichales</taxon>
        <taxon>Francisellaceae</taxon>
        <taxon>Francisella</taxon>
    </lineage>
</organism>
<feature type="chain" id="PRO_5006551320" description="chorismate mutase" evidence="2">
    <location>
        <begin position="22"/>
        <end position="115"/>
    </location>
</feature>
<dbReference type="EMBL" id="JAAGKH010000075">
    <property type="protein sequence ID" value="NDR89535.1"/>
    <property type="molecule type" value="Genomic_DNA"/>
</dbReference>
<dbReference type="SUPFAM" id="SSF48600">
    <property type="entry name" value="Chorismate mutase II"/>
    <property type="match status" value="1"/>
</dbReference>
<dbReference type="GO" id="GO:0004106">
    <property type="term" value="F:chorismate mutase activity"/>
    <property type="evidence" value="ECO:0007669"/>
    <property type="project" value="UniProtKB-EC"/>
</dbReference>
<dbReference type="EMBL" id="JAAGJP010000070">
    <property type="protein sequence ID" value="NDS68988.1"/>
    <property type="molecule type" value="Genomic_DNA"/>
</dbReference>